<gene>
    <name evidence="1" type="ORF">GBAR_LOCUS13201</name>
</gene>
<proteinExistence type="predicted"/>
<sequence length="64" mass="7309">QRDFHWSNTICHHRWQHGSALRGTEYDINTSCNEAYGAVTSNGERESGHVTTHSNEAYCATRRT</sequence>
<keyword evidence="2" id="KW-1185">Reference proteome</keyword>
<evidence type="ECO:0000313" key="2">
    <source>
        <dbReference type="Proteomes" id="UP001174909"/>
    </source>
</evidence>
<comment type="caution">
    <text evidence="1">The sequence shown here is derived from an EMBL/GenBank/DDBJ whole genome shotgun (WGS) entry which is preliminary data.</text>
</comment>
<protein>
    <submittedName>
        <fullName evidence="1">Uncharacterized protein</fullName>
    </submittedName>
</protein>
<dbReference type="Proteomes" id="UP001174909">
    <property type="component" value="Unassembled WGS sequence"/>
</dbReference>
<feature type="non-terminal residue" evidence="1">
    <location>
        <position position="64"/>
    </location>
</feature>
<dbReference type="EMBL" id="CASHTH010001958">
    <property type="protein sequence ID" value="CAI8022494.1"/>
    <property type="molecule type" value="Genomic_DNA"/>
</dbReference>
<accession>A0AA35WJA5</accession>
<evidence type="ECO:0000313" key="1">
    <source>
        <dbReference type="EMBL" id="CAI8022494.1"/>
    </source>
</evidence>
<dbReference type="AlphaFoldDB" id="A0AA35WJA5"/>
<name>A0AA35WJA5_GEOBA</name>
<organism evidence="1 2">
    <name type="scientific">Geodia barretti</name>
    <name type="common">Barrett's horny sponge</name>
    <dbReference type="NCBI Taxonomy" id="519541"/>
    <lineage>
        <taxon>Eukaryota</taxon>
        <taxon>Metazoa</taxon>
        <taxon>Porifera</taxon>
        <taxon>Demospongiae</taxon>
        <taxon>Heteroscleromorpha</taxon>
        <taxon>Tetractinellida</taxon>
        <taxon>Astrophorina</taxon>
        <taxon>Geodiidae</taxon>
        <taxon>Geodia</taxon>
    </lineage>
</organism>
<reference evidence="1" key="1">
    <citation type="submission" date="2023-03" db="EMBL/GenBank/DDBJ databases">
        <authorList>
            <person name="Steffen K."/>
            <person name="Cardenas P."/>
        </authorList>
    </citation>
    <scope>NUCLEOTIDE SEQUENCE</scope>
</reference>